<dbReference type="SUPFAM" id="SSF46785">
    <property type="entry name" value="Winged helix' DNA-binding domain"/>
    <property type="match status" value="1"/>
</dbReference>
<dbReference type="Gene3D" id="1.10.10.10">
    <property type="entry name" value="Winged helix-like DNA-binding domain superfamily/Winged helix DNA-binding domain"/>
    <property type="match status" value="1"/>
</dbReference>
<evidence type="ECO:0000259" key="4">
    <source>
        <dbReference type="PROSITE" id="PS50949"/>
    </source>
</evidence>
<evidence type="ECO:0000256" key="1">
    <source>
        <dbReference type="ARBA" id="ARBA00023015"/>
    </source>
</evidence>
<dbReference type="EMBL" id="SMNA01000003">
    <property type="protein sequence ID" value="TDE96071.1"/>
    <property type="molecule type" value="Genomic_DNA"/>
</dbReference>
<organism evidence="5 6">
    <name type="scientific">Occultella glacieicola</name>
    <dbReference type="NCBI Taxonomy" id="2518684"/>
    <lineage>
        <taxon>Bacteria</taxon>
        <taxon>Bacillati</taxon>
        <taxon>Actinomycetota</taxon>
        <taxon>Actinomycetes</taxon>
        <taxon>Micrococcales</taxon>
        <taxon>Ruaniaceae</taxon>
        <taxon>Occultella</taxon>
    </lineage>
</organism>
<dbReference type="Pfam" id="PF07729">
    <property type="entry name" value="FCD"/>
    <property type="match status" value="1"/>
</dbReference>
<dbReference type="PANTHER" id="PTHR43537">
    <property type="entry name" value="TRANSCRIPTIONAL REGULATOR, GNTR FAMILY"/>
    <property type="match status" value="1"/>
</dbReference>
<comment type="caution">
    <text evidence="5">The sequence shown here is derived from an EMBL/GenBank/DDBJ whole genome shotgun (WGS) entry which is preliminary data.</text>
</comment>
<dbReference type="PROSITE" id="PS50949">
    <property type="entry name" value="HTH_GNTR"/>
    <property type="match status" value="1"/>
</dbReference>
<dbReference type="CDD" id="cd07377">
    <property type="entry name" value="WHTH_GntR"/>
    <property type="match status" value="1"/>
</dbReference>
<dbReference type="Gene3D" id="1.20.120.530">
    <property type="entry name" value="GntR ligand-binding domain-like"/>
    <property type="match status" value="1"/>
</dbReference>
<reference evidence="5 6" key="1">
    <citation type="submission" date="2019-03" db="EMBL/GenBank/DDBJ databases">
        <title>Genomic features of bacteria from cold environments.</title>
        <authorList>
            <person name="Shen L."/>
        </authorList>
    </citation>
    <scope>NUCLEOTIDE SEQUENCE [LARGE SCALE GENOMIC DNA]</scope>
    <source>
        <strain evidence="6">T3246-1</strain>
    </source>
</reference>
<dbReference type="Proteomes" id="UP000504882">
    <property type="component" value="Unassembled WGS sequence"/>
</dbReference>
<dbReference type="InterPro" id="IPR000524">
    <property type="entry name" value="Tscrpt_reg_HTH_GntR"/>
</dbReference>
<dbReference type="PANTHER" id="PTHR43537:SF5">
    <property type="entry name" value="UXU OPERON TRANSCRIPTIONAL REGULATOR"/>
    <property type="match status" value="1"/>
</dbReference>
<evidence type="ECO:0000256" key="3">
    <source>
        <dbReference type="ARBA" id="ARBA00023163"/>
    </source>
</evidence>
<keyword evidence="1" id="KW-0805">Transcription regulation</keyword>
<gene>
    <name evidence="5" type="ORF">EXU48_07495</name>
</gene>
<dbReference type="SMART" id="SM00345">
    <property type="entry name" value="HTH_GNTR"/>
    <property type="match status" value="1"/>
</dbReference>
<proteinExistence type="predicted"/>
<dbReference type="InterPro" id="IPR036390">
    <property type="entry name" value="WH_DNA-bd_sf"/>
</dbReference>
<accession>A0ABY2E6T3</accession>
<evidence type="ECO:0000313" key="6">
    <source>
        <dbReference type="Proteomes" id="UP000504882"/>
    </source>
</evidence>
<dbReference type="InterPro" id="IPR011711">
    <property type="entry name" value="GntR_C"/>
</dbReference>
<keyword evidence="2" id="KW-0238">DNA-binding</keyword>
<keyword evidence="6" id="KW-1185">Reference proteome</keyword>
<evidence type="ECO:0000313" key="5">
    <source>
        <dbReference type="EMBL" id="TDE96071.1"/>
    </source>
</evidence>
<dbReference type="Pfam" id="PF00392">
    <property type="entry name" value="GntR"/>
    <property type="match status" value="1"/>
</dbReference>
<name>A0ABY2E6T3_9MICO</name>
<dbReference type="SUPFAM" id="SSF48008">
    <property type="entry name" value="GntR ligand-binding domain-like"/>
    <property type="match status" value="1"/>
</dbReference>
<dbReference type="InterPro" id="IPR008920">
    <property type="entry name" value="TF_FadR/GntR_C"/>
</dbReference>
<keyword evidence="3" id="KW-0804">Transcription</keyword>
<dbReference type="InterPro" id="IPR036388">
    <property type="entry name" value="WH-like_DNA-bd_sf"/>
</dbReference>
<evidence type="ECO:0000256" key="2">
    <source>
        <dbReference type="ARBA" id="ARBA00023125"/>
    </source>
</evidence>
<protein>
    <submittedName>
        <fullName evidence="5">FadR family transcriptional regulator</fullName>
    </submittedName>
</protein>
<sequence length="236" mass="26012">MTCMAPQPDVAKRANLSSDLARAVVRLVNDRGLQPGDPLDSMKVLAARFEVAVPTMREAMRRLEGLGVLEFRHGSGVYVGANAGRRVLANPLSPRPDSDQLVELLEARRQIEPQLAMLAAQVQEPLAMSWMEQALERSRRLVAERDETLWLSNLDFHRAVAAAGGNSVLAEVLDSIVLVHGEEQKEILRLHGDAVEDYAEHARIGAAVRDGDPERARDVAFTHLDHVVEVIRARIG</sequence>
<dbReference type="SMART" id="SM00895">
    <property type="entry name" value="FCD"/>
    <property type="match status" value="1"/>
</dbReference>
<feature type="domain" description="HTH gntR-type" evidence="4">
    <location>
        <begin position="14"/>
        <end position="82"/>
    </location>
</feature>